<proteinExistence type="predicted"/>
<evidence type="ECO:0000313" key="1">
    <source>
        <dbReference type="EMBL" id="CAB4167548.1"/>
    </source>
</evidence>
<reference evidence="1" key="1">
    <citation type="submission" date="2020-04" db="EMBL/GenBank/DDBJ databases">
        <authorList>
            <person name="Chiriac C."/>
            <person name="Salcher M."/>
            <person name="Ghai R."/>
            <person name="Kavagutti S V."/>
        </authorList>
    </citation>
    <scope>NUCLEOTIDE SEQUENCE</scope>
</reference>
<protein>
    <submittedName>
        <fullName evidence="1">Uncharacterized protein</fullName>
    </submittedName>
</protein>
<accession>A0A6J5PE62</accession>
<name>A0A6J5PE62_9CAUD</name>
<sequence>MVTRRPAATQTLRRLHQAMAERELLLRLLHTPAAVAVVVPLKLATLALLEPDQAAAVMAAQEWREPMQVPKDRAAVVADVTLVPLVKREEMERMDLL</sequence>
<dbReference type="EMBL" id="LR796813">
    <property type="protein sequence ID" value="CAB4167548.1"/>
    <property type="molecule type" value="Genomic_DNA"/>
</dbReference>
<organism evidence="1">
    <name type="scientific">uncultured Caudovirales phage</name>
    <dbReference type="NCBI Taxonomy" id="2100421"/>
    <lineage>
        <taxon>Viruses</taxon>
        <taxon>Duplodnaviria</taxon>
        <taxon>Heunggongvirae</taxon>
        <taxon>Uroviricota</taxon>
        <taxon>Caudoviricetes</taxon>
        <taxon>Peduoviridae</taxon>
        <taxon>Maltschvirus</taxon>
        <taxon>Maltschvirus maltsch</taxon>
    </lineage>
</organism>
<gene>
    <name evidence="1" type="ORF">UFOVP862_23</name>
</gene>